<feature type="compositionally biased region" description="Pro residues" evidence="1">
    <location>
        <begin position="375"/>
        <end position="386"/>
    </location>
</feature>
<sequence length="438" mass="45025">MAPPAAPGPHDPGSPPGDEPVEVDPEDIQEGLPAGRAPGGRGFPRWAKVALALALAAAAALGVYAYRSHQDQRIVELSLARARQLVRADTWLGAQRAADLLGVRAARLDPQRAGSLRALALALLAADFRESPAAAEANALLVEPMRASRVPAEAQLAVAWLALRDGKAGTALEYANRAGPGGLADVISARVALVAGNGAAAAESLERALAADPELPAALALRGDLLRRSGRAADARVAYAAALDASAKALAAGRSGGDAAGDGPHARATFGLAKLALSRELPPEEALAPLRRLAGDAAGSPQVERARAALYLSALQARAGDRAGAAATLEATGLDAGNRAWLQRASGQLEVERDRYRVPDGTPAALVSASDDDPYVPPPPPPPPRVEAPQQQVLHGFKVHDAPRKAPQRGHGAAAKHVKKSAPHAKAKKKAAPRTTRP</sequence>
<feature type="compositionally biased region" description="Pro residues" evidence="1">
    <location>
        <begin position="1"/>
        <end position="18"/>
    </location>
</feature>
<feature type="compositionally biased region" description="Basic residues" evidence="1">
    <location>
        <begin position="414"/>
        <end position="438"/>
    </location>
</feature>
<evidence type="ECO:0000256" key="1">
    <source>
        <dbReference type="SAM" id="MobiDB-lite"/>
    </source>
</evidence>
<feature type="compositionally biased region" description="Acidic residues" evidence="1">
    <location>
        <begin position="19"/>
        <end position="29"/>
    </location>
</feature>
<comment type="caution">
    <text evidence="2">The sequence shown here is derived from an EMBL/GenBank/DDBJ whole genome shotgun (WGS) entry which is preliminary data.</text>
</comment>
<protein>
    <recommendedName>
        <fullName evidence="4">Tetratricopeptide repeat protein</fullName>
    </recommendedName>
</protein>
<reference evidence="3" key="1">
    <citation type="journal article" date="2020" name="Appl. Environ. Microbiol.">
        <title>Diazotrophic Anaeromyxobacter Isolates from Soils.</title>
        <authorList>
            <person name="Masuda Y."/>
            <person name="Yamanaka H."/>
            <person name="Xu Z.X."/>
            <person name="Shiratori Y."/>
            <person name="Aono T."/>
            <person name="Amachi S."/>
            <person name="Senoo K."/>
            <person name="Itoh H."/>
        </authorList>
    </citation>
    <scope>NUCLEOTIDE SEQUENCE [LARGE SCALE GENOMIC DNA]</scope>
    <source>
        <strain evidence="3">R267</strain>
    </source>
</reference>
<dbReference type="InterPro" id="IPR011990">
    <property type="entry name" value="TPR-like_helical_dom_sf"/>
</dbReference>
<dbReference type="RefSeq" id="WP_176064651.1">
    <property type="nucleotide sequence ID" value="NZ_BJTG01000004.1"/>
</dbReference>
<keyword evidence="3" id="KW-1185">Reference proteome</keyword>
<accession>A0A7I9VM24</accession>
<dbReference type="Gene3D" id="1.25.40.10">
    <property type="entry name" value="Tetratricopeptide repeat domain"/>
    <property type="match status" value="1"/>
</dbReference>
<dbReference type="Proteomes" id="UP000503640">
    <property type="component" value="Unassembled WGS sequence"/>
</dbReference>
<dbReference type="AlphaFoldDB" id="A0A7I9VM24"/>
<feature type="region of interest" description="Disordered" evidence="1">
    <location>
        <begin position="354"/>
        <end position="438"/>
    </location>
</feature>
<organism evidence="2 3">
    <name type="scientific">Anaeromyxobacter diazotrophicus</name>
    <dbReference type="NCBI Taxonomy" id="2590199"/>
    <lineage>
        <taxon>Bacteria</taxon>
        <taxon>Pseudomonadati</taxon>
        <taxon>Myxococcota</taxon>
        <taxon>Myxococcia</taxon>
        <taxon>Myxococcales</taxon>
        <taxon>Cystobacterineae</taxon>
        <taxon>Anaeromyxobacteraceae</taxon>
        <taxon>Anaeromyxobacter</taxon>
    </lineage>
</organism>
<feature type="region of interest" description="Disordered" evidence="1">
    <location>
        <begin position="1"/>
        <end position="39"/>
    </location>
</feature>
<gene>
    <name evidence="2" type="ORF">AMYX_19100</name>
</gene>
<evidence type="ECO:0000313" key="2">
    <source>
        <dbReference type="EMBL" id="GEJ57169.1"/>
    </source>
</evidence>
<evidence type="ECO:0000313" key="3">
    <source>
        <dbReference type="Proteomes" id="UP000503640"/>
    </source>
</evidence>
<proteinExistence type="predicted"/>
<dbReference type="SUPFAM" id="SSF48452">
    <property type="entry name" value="TPR-like"/>
    <property type="match status" value="1"/>
</dbReference>
<name>A0A7I9VM24_9BACT</name>
<dbReference type="EMBL" id="BJTG01000004">
    <property type="protein sequence ID" value="GEJ57169.1"/>
    <property type="molecule type" value="Genomic_DNA"/>
</dbReference>
<evidence type="ECO:0008006" key="4">
    <source>
        <dbReference type="Google" id="ProtNLM"/>
    </source>
</evidence>